<feature type="transmembrane region" description="Helical" evidence="6">
    <location>
        <begin position="293"/>
        <end position="312"/>
    </location>
</feature>
<keyword evidence="6" id="KW-0443">Lipid metabolism</keyword>
<feature type="transmembrane region" description="Helical" evidence="6">
    <location>
        <begin position="152"/>
        <end position="174"/>
    </location>
</feature>
<evidence type="ECO:0000256" key="6">
    <source>
        <dbReference type="RuleBase" id="RU363042"/>
    </source>
</evidence>
<keyword evidence="8" id="KW-1185">Reference proteome</keyword>
<dbReference type="GO" id="GO:0046677">
    <property type="term" value="P:response to antibiotic"/>
    <property type="evidence" value="ECO:0007669"/>
    <property type="project" value="UniProtKB-KW"/>
</dbReference>
<keyword evidence="5 6" id="KW-0472">Membrane</keyword>
<comment type="caution">
    <text evidence="7">The sequence shown here is derived from an EMBL/GenBank/DDBJ whole genome shotgun (WGS) entry which is preliminary data.</text>
</comment>
<evidence type="ECO:0000313" key="8">
    <source>
        <dbReference type="Proteomes" id="UP000287239"/>
    </source>
</evidence>
<evidence type="ECO:0000313" key="7">
    <source>
        <dbReference type="EMBL" id="RST94521.1"/>
    </source>
</evidence>
<evidence type="ECO:0000256" key="5">
    <source>
        <dbReference type="ARBA" id="ARBA00023136"/>
    </source>
</evidence>
<comment type="function">
    <text evidence="6">Catalyzes the transfer of a lysyl group from L-lysyl-tRNA(Lys) to membrane-bound phosphatidylglycerol (PG), which produces lysylphosphatidylglycerol (LPG), a major component of the bacterial membrane with a positive net charge. LPG synthesis contributes to bacterial virulence as it is involved in the resistance mechanism against cationic antimicrobial peptides (CAMP) produces by the host's immune system (defensins, cathelicidins) and by the competing microorganisms.</text>
</comment>
<dbReference type="GO" id="GO:0005886">
    <property type="term" value="C:plasma membrane"/>
    <property type="evidence" value="ECO:0007669"/>
    <property type="project" value="UniProtKB-SubCell"/>
</dbReference>
<dbReference type="OrthoDB" id="9810654at2"/>
<dbReference type="PANTHER" id="PTHR37693:SF1">
    <property type="entry name" value="INTEGRAL MEMBRANE PROTEIN"/>
    <property type="match status" value="1"/>
</dbReference>
<reference evidence="7 8" key="1">
    <citation type="submission" date="2017-05" db="EMBL/GenBank/DDBJ databases">
        <title>Vagococcus spp. assemblies.</title>
        <authorList>
            <person name="Gulvik C.A."/>
        </authorList>
    </citation>
    <scope>NUCLEOTIDE SEQUENCE [LARGE SCALE GENOMIC DNA]</scope>
    <source>
        <strain evidence="7 8">NCFB 2777</strain>
    </source>
</reference>
<dbReference type="PANTHER" id="PTHR37693">
    <property type="entry name" value="PHOSPHATIDYLGLYCEROL LYSYLTRANSFERASE"/>
    <property type="match status" value="1"/>
</dbReference>
<comment type="subcellular location">
    <subcellularLocation>
        <location evidence="1 6">Cell membrane</location>
        <topology evidence="1 6">Multi-pass membrane protein</topology>
    </subcellularLocation>
</comment>
<feature type="transmembrane region" description="Helical" evidence="6">
    <location>
        <begin position="261"/>
        <end position="281"/>
    </location>
</feature>
<keyword evidence="3 6" id="KW-0812">Transmembrane</keyword>
<dbReference type="NCBIfam" id="TIGR00374">
    <property type="entry name" value="flippase-like domain"/>
    <property type="match status" value="1"/>
</dbReference>
<sequence length="353" mass="39813">MNKKNRRYLYLALIAGLVVLFYEMGQVNGQALIHELRDINFFWLAVAVLCMLCHWVIEAKIIQTMLKRQMSRFSFKNALRIPLIEHLFNSITPFSTGGQPAQLVALIKSGVDPGVSGSVCLMKFVTYQIMIVLNFLGCLVFGFKLISGELAHLSYLVLLGFVINVIVVLSLLMLMYCYPVTNWLVATGMKLVKKVISVEKANKIEAKLLEKMTNFYAESHYMRKEKSVMVKTFVLTFLQLICYYIVPYFILLSLGVKTANALQVMIFHAFIVLIISLFPIPGGTGGAEYTFKLLFGGFLVVQTKLVLGIILWRLVTNYLGIFLGVIALGVQPDQSVKVKEREEKITLEKVSLN</sequence>
<feature type="transmembrane region" description="Helical" evidence="6">
    <location>
        <begin position="124"/>
        <end position="146"/>
    </location>
</feature>
<accession>A0A429ZLF0</accession>
<dbReference type="GeneID" id="98568648"/>
<dbReference type="InterPro" id="IPR022791">
    <property type="entry name" value="L-PG_synthase/AglD"/>
</dbReference>
<dbReference type="EMBL" id="NGJU01000014">
    <property type="protein sequence ID" value="RST94521.1"/>
    <property type="molecule type" value="Genomic_DNA"/>
</dbReference>
<proteinExistence type="inferred from homology"/>
<dbReference type="AlphaFoldDB" id="A0A429ZLF0"/>
<evidence type="ECO:0000256" key="4">
    <source>
        <dbReference type="ARBA" id="ARBA00022989"/>
    </source>
</evidence>
<comment type="catalytic activity">
    <reaction evidence="6">
        <text>L-lysyl-tRNA(Lys) + a 1,2-diacyl-sn-glycero-3-phospho-(1'-sn-glycerol) = a 1,2-diacyl-sn-glycero-3-phospho-1'-(3'-O-L-lysyl)-sn-glycerol + tRNA(Lys)</text>
        <dbReference type="Rhea" id="RHEA:10668"/>
        <dbReference type="Rhea" id="RHEA-COMP:9696"/>
        <dbReference type="Rhea" id="RHEA-COMP:9697"/>
        <dbReference type="ChEBI" id="CHEBI:64716"/>
        <dbReference type="ChEBI" id="CHEBI:75792"/>
        <dbReference type="ChEBI" id="CHEBI:78442"/>
        <dbReference type="ChEBI" id="CHEBI:78529"/>
        <dbReference type="EC" id="2.3.2.3"/>
    </reaction>
</comment>
<dbReference type="GO" id="GO:0050071">
    <property type="term" value="F:phosphatidylglycerol lysyltransferase activity"/>
    <property type="evidence" value="ECO:0007669"/>
    <property type="project" value="UniProtKB-EC"/>
</dbReference>
<feature type="transmembrane region" description="Helical" evidence="6">
    <location>
        <begin position="39"/>
        <end position="57"/>
    </location>
</feature>
<name>A0A429ZLF0_9ENTE</name>
<dbReference type="GO" id="GO:0006629">
    <property type="term" value="P:lipid metabolic process"/>
    <property type="evidence" value="ECO:0007669"/>
    <property type="project" value="UniProtKB-KW"/>
</dbReference>
<dbReference type="RefSeq" id="WP_126780585.1">
    <property type="nucleotide sequence ID" value="NZ_NGJU01000014.1"/>
</dbReference>
<keyword evidence="4 6" id="KW-1133">Transmembrane helix</keyword>
<gene>
    <name evidence="6" type="primary">mprF</name>
    <name evidence="7" type="ORF">CBF35_09720</name>
</gene>
<evidence type="ECO:0000256" key="3">
    <source>
        <dbReference type="ARBA" id="ARBA00022692"/>
    </source>
</evidence>
<organism evidence="7 8">
    <name type="scientific">Vagococcus salmoninarum</name>
    <dbReference type="NCBI Taxonomy" id="2739"/>
    <lineage>
        <taxon>Bacteria</taxon>
        <taxon>Bacillati</taxon>
        <taxon>Bacillota</taxon>
        <taxon>Bacilli</taxon>
        <taxon>Lactobacillales</taxon>
        <taxon>Enterococcaceae</taxon>
        <taxon>Vagococcus</taxon>
    </lineage>
</organism>
<keyword evidence="6" id="KW-0808">Transferase</keyword>
<dbReference type="Proteomes" id="UP000287239">
    <property type="component" value="Unassembled WGS sequence"/>
</dbReference>
<dbReference type="Pfam" id="PF03706">
    <property type="entry name" value="LPG_synthase_TM"/>
    <property type="match status" value="1"/>
</dbReference>
<keyword evidence="6" id="KW-0046">Antibiotic resistance</keyword>
<keyword evidence="2" id="KW-1003">Cell membrane</keyword>
<comment type="similarity">
    <text evidence="6">Belongs to the LPG synthase family.</text>
</comment>
<evidence type="ECO:0000256" key="1">
    <source>
        <dbReference type="ARBA" id="ARBA00004651"/>
    </source>
</evidence>
<feature type="transmembrane region" description="Helical" evidence="6">
    <location>
        <begin position="232"/>
        <end position="255"/>
    </location>
</feature>
<protein>
    <recommendedName>
        <fullName evidence="6">Phosphatidylglycerol lysyltransferase</fullName>
        <ecNumber evidence="6">2.3.2.3</ecNumber>
    </recommendedName>
    <alternativeName>
        <fullName evidence="6">Lysylphosphatidylglycerol synthase</fullName>
    </alternativeName>
</protein>
<dbReference type="EC" id="2.3.2.3" evidence="6"/>
<evidence type="ECO:0000256" key="2">
    <source>
        <dbReference type="ARBA" id="ARBA00022475"/>
    </source>
</evidence>